<dbReference type="EMBL" id="JABEBT010000229">
    <property type="protein sequence ID" value="KAF7623557.1"/>
    <property type="molecule type" value="Genomic_DNA"/>
</dbReference>
<accession>A0A8S9ZD20</accession>
<dbReference type="Proteomes" id="UP000605970">
    <property type="component" value="Unassembled WGS sequence"/>
</dbReference>
<organism evidence="1 2">
    <name type="scientific">Meloidogyne graminicola</name>
    <dbReference type="NCBI Taxonomy" id="189291"/>
    <lineage>
        <taxon>Eukaryota</taxon>
        <taxon>Metazoa</taxon>
        <taxon>Ecdysozoa</taxon>
        <taxon>Nematoda</taxon>
        <taxon>Chromadorea</taxon>
        <taxon>Rhabditida</taxon>
        <taxon>Tylenchina</taxon>
        <taxon>Tylenchomorpha</taxon>
        <taxon>Tylenchoidea</taxon>
        <taxon>Meloidogynidae</taxon>
        <taxon>Meloidogyninae</taxon>
        <taxon>Meloidogyne</taxon>
    </lineage>
</organism>
<comment type="caution">
    <text evidence="1">The sequence shown here is derived from an EMBL/GenBank/DDBJ whole genome shotgun (WGS) entry which is preliminary data.</text>
</comment>
<evidence type="ECO:0000313" key="1">
    <source>
        <dbReference type="EMBL" id="KAF7623557.1"/>
    </source>
</evidence>
<protein>
    <submittedName>
        <fullName evidence="1">F-box domain-containing protein</fullName>
    </submittedName>
</protein>
<sequence length="260" mass="31069">MIKSIRLDLGLNCLNFTRPEWISAVKKRIPVYLKNGISISPVKIEPVLLFRRECSQKMAFSLKLPLYPRSIEDLKIIRYWLEQIFHCVFDNIDFTNFIFNPNMIKLLFNTDEIAKLQLNCRTAFLSLYHHQKIDWRFNFEHFSVGESLCLRFEILDDTRSNDLLLLLLLEEGNRIPEVNLFKPIWRESLCNRIIEHIEKSTDLSKIVPIITFDCVHWPISTLNIKGKLKKEYDVNIRYYELFSIRWIGNFYINHNKEILI</sequence>
<gene>
    <name evidence="1" type="ORF">Mgra_00010149</name>
</gene>
<evidence type="ECO:0000313" key="2">
    <source>
        <dbReference type="Proteomes" id="UP000605970"/>
    </source>
</evidence>
<reference evidence="1" key="1">
    <citation type="journal article" date="2020" name="Ecol. Evol.">
        <title>Genome structure and content of the rice root-knot nematode (Meloidogyne graminicola).</title>
        <authorList>
            <person name="Phan N.T."/>
            <person name="Danchin E.G.J."/>
            <person name="Klopp C."/>
            <person name="Perfus-Barbeoch L."/>
            <person name="Kozlowski D.K."/>
            <person name="Koutsovoulos G.D."/>
            <person name="Lopez-Roques C."/>
            <person name="Bouchez O."/>
            <person name="Zahm M."/>
            <person name="Besnard G."/>
            <person name="Bellafiore S."/>
        </authorList>
    </citation>
    <scope>NUCLEOTIDE SEQUENCE</scope>
    <source>
        <strain evidence="1">VN-18</strain>
    </source>
</reference>
<name>A0A8S9ZD20_9BILA</name>
<keyword evidence="2" id="KW-1185">Reference proteome</keyword>
<dbReference type="AlphaFoldDB" id="A0A8S9ZD20"/>
<proteinExistence type="predicted"/>